<sequence>MNFEFQHIHYAIFGGVGLIFWIIGFFYWFKKPQLFIPSKYKKKGIPILRSLIFIMGVVSWLYISFALAGPRRPMGMDKNTIEVNDIFIVLDLSRSMLAEDLKPNRFEAAKQKIQDFVALFPRDRIGIVIFAEKVFTLLPLSTDLNLINKMVAQIKLGVLGDGTNIGDALALGVGRLLQSLAKNKVIILLTDGVSNVGTLTPLQAAEMAAEQKIKIYTIGIGGAKDARIPVGANMFGVQRYQVIPGGSVDEKGLQEIARITGGKFYMARDNKALQNVLGDINKLERTEIEQSGKIIYEELYFKYLLIGVLLLIGAELSRRLLLREGP</sequence>
<protein>
    <submittedName>
        <fullName evidence="7">VWA domain-containing protein</fullName>
    </submittedName>
</protein>
<evidence type="ECO:0000259" key="6">
    <source>
        <dbReference type="PROSITE" id="PS50234"/>
    </source>
</evidence>
<dbReference type="InterPro" id="IPR002035">
    <property type="entry name" value="VWF_A"/>
</dbReference>
<dbReference type="PANTHER" id="PTHR22550:SF5">
    <property type="entry name" value="LEUCINE ZIPPER PROTEIN 4"/>
    <property type="match status" value="1"/>
</dbReference>
<evidence type="ECO:0000313" key="8">
    <source>
        <dbReference type="Proteomes" id="UP001302274"/>
    </source>
</evidence>
<dbReference type="PANTHER" id="PTHR22550">
    <property type="entry name" value="SPORE GERMINATION PROTEIN"/>
    <property type="match status" value="1"/>
</dbReference>
<dbReference type="Proteomes" id="UP001302274">
    <property type="component" value="Unassembled WGS sequence"/>
</dbReference>
<keyword evidence="4 5" id="KW-0472">Membrane</keyword>
<evidence type="ECO:0000256" key="3">
    <source>
        <dbReference type="ARBA" id="ARBA00022989"/>
    </source>
</evidence>
<dbReference type="Pfam" id="PF00092">
    <property type="entry name" value="VWA"/>
    <property type="match status" value="1"/>
</dbReference>
<reference evidence="7 8" key="1">
    <citation type="submission" date="2023-11" db="EMBL/GenBank/DDBJ databases">
        <title>A Novel Polar Bacteriovorax (B. antarcticus) Isolated from the Biocrust in Antarctica.</title>
        <authorList>
            <person name="Mun W."/>
            <person name="Choi S.Y."/>
            <person name="Mitchell R.J."/>
        </authorList>
    </citation>
    <scope>NUCLEOTIDE SEQUENCE [LARGE SCALE GENOMIC DNA]</scope>
    <source>
        <strain evidence="7 8">PP10</strain>
    </source>
</reference>
<evidence type="ECO:0000256" key="4">
    <source>
        <dbReference type="ARBA" id="ARBA00023136"/>
    </source>
</evidence>
<gene>
    <name evidence="7" type="ORF">SHI21_00565</name>
</gene>
<keyword evidence="2 5" id="KW-0812">Transmembrane</keyword>
<keyword evidence="8" id="KW-1185">Reference proteome</keyword>
<feature type="transmembrane region" description="Helical" evidence="5">
    <location>
        <begin position="50"/>
        <end position="69"/>
    </location>
</feature>
<proteinExistence type="predicted"/>
<dbReference type="EMBL" id="JAYGJQ010000001">
    <property type="protein sequence ID" value="MEA9354675.1"/>
    <property type="molecule type" value="Genomic_DNA"/>
</dbReference>
<dbReference type="PROSITE" id="PS50234">
    <property type="entry name" value="VWFA"/>
    <property type="match status" value="1"/>
</dbReference>
<evidence type="ECO:0000256" key="1">
    <source>
        <dbReference type="ARBA" id="ARBA00022475"/>
    </source>
</evidence>
<dbReference type="Gene3D" id="3.40.50.410">
    <property type="entry name" value="von Willebrand factor, type A domain"/>
    <property type="match status" value="1"/>
</dbReference>
<keyword evidence="1" id="KW-1003">Cell membrane</keyword>
<evidence type="ECO:0000256" key="5">
    <source>
        <dbReference type="SAM" id="Phobius"/>
    </source>
</evidence>
<feature type="domain" description="VWFA" evidence="6">
    <location>
        <begin position="85"/>
        <end position="280"/>
    </location>
</feature>
<accession>A0ABU5VSP1</accession>
<evidence type="ECO:0000256" key="2">
    <source>
        <dbReference type="ARBA" id="ARBA00022692"/>
    </source>
</evidence>
<comment type="caution">
    <text evidence="7">The sequence shown here is derived from an EMBL/GenBank/DDBJ whole genome shotgun (WGS) entry which is preliminary data.</text>
</comment>
<keyword evidence="3 5" id="KW-1133">Transmembrane helix</keyword>
<evidence type="ECO:0000313" key="7">
    <source>
        <dbReference type="EMBL" id="MEA9354675.1"/>
    </source>
</evidence>
<name>A0ABU5VSP1_9BACT</name>
<dbReference type="SMART" id="SM00327">
    <property type="entry name" value="VWA"/>
    <property type="match status" value="1"/>
</dbReference>
<dbReference type="RefSeq" id="WP_323574142.1">
    <property type="nucleotide sequence ID" value="NZ_JAYGJQ010000001.1"/>
</dbReference>
<feature type="transmembrane region" description="Helical" evidence="5">
    <location>
        <begin position="6"/>
        <end position="29"/>
    </location>
</feature>
<dbReference type="SUPFAM" id="SSF53300">
    <property type="entry name" value="vWA-like"/>
    <property type="match status" value="1"/>
</dbReference>
<dbReference type="InterPro" id="IPR050768">
    <property type="entry name" value="UPF0353/GerABKA_families"/>
</dbReference>
<organism evidence="7 8">
    <name type="scientific">Bacteriovorax antarcticus</name>
    <dbReference type="NCBI Taxonomy" id="3088717"/>
    <lineage>
        <taxon>Bacteria</taxon>
        <taxon>Pseudomonadati</taxon>
        <taxon>Bdellovibrionota</taxon>
        <taxon>Bacteriovoracia</taxon>
        <taxon>Bacteriovoracales</taxon>
        <taxon>Bacteriovoracaceae</taxon>
        <taxon>Bacteriovorax</taxon>
    </lineage>
</organism>
<dbReference type="InterPro" id="IPR036465">
    <property type="entry name" value="vWFA_dom_sf"/>
</dbReference>